<organism evidence="2 3">
    <name type="scientific">Protopolystoma xenopodis</name>
    <dbReference type="NCBI Taxonomy" id="117903"/>
    <lineage>
        <taxon>Eukaryota</taxon>
        <taxon>Metazoa</taxon>
        <taxon>Spiralia</taxon>
        <taxon>Lophotrochozoa</taxon>
        <taxon>Platyhelminthes</taxon>
        <taxon>Monogenea</taxon>
        <taxon>Polyopisthocotylea</taxon>
        <taxon>Polystomatidea</taxon>
        <taxon>Polystomatidae</taxon>
        <taxon>Protopolystoma</taxon>
    </lineage>
</organism>
<gene>
    <name evidence="2" type="ORF">PXEA_LOCUS31117</name>
</gene>
<dbReference type="AlphaFoldDB" id="A0A448XIT5"/>
<evidence type="ECO:0000313" key="3">
    <source>
        <dbReference type="Proteomes" id="UP000784294"/>
    </source>
</evidence>
<reference evidence="2" key="1">
    <citation type="submission" date="2018-11" db="EMBL/GenBank/DDBJ databases">
        <authorList>
            <consortium name="Pathogen Informatics"/>
        </authorList>
    </citation>
    <scope>NUCLEOTIDE SEQUENCE</scope>
</reference>
<feature type="compositionally biased region" description="Basic residues" evidence="1">
    <location>
        <begin position="36"/>
        <end position="48"/>
    </location>
</feature>
<dbReference type="Proteomes" id="UP000784294">
    <property type="component" value="Unassembled WGS sequence"/>
</dbReference>
<dbReference type="EMBL" id="CAAALY010255678">
    <property type="protein sequence ID" value="VEL37677.1"/>
    <property type="molecule type" value="Genomic_DNA"/>
</dbReference>
<evidence type="ECO:0000256" key="1">
    <source>
        <dbReference type="SAM" id="MobiDB-lite"/>
    </source>
</evidence>
<keyword evidence="3" id="KW-1185">Reference proteome</keyword>
<name>A0A448XIT5_9PLAT</name>
<feature type="compositionally biased region" description="Low complexity" evidence="1">
    <location>
        <begin position="100"/>
        <end position="112"/>
    </location>
</feature>
<sequence length="160" mass="17064">MFTSGFSAYSPATLTGGPVSGSDTVPPDNSMPRPHQTVHHHPHQHQHQHQQQQQHSQYPCQNHHPHSQTRQLQQQQHQQDYFTLSRPGEPVKLASLPPQASGSAATATAGAGLRSGLLPGSEYSSCTDSGRGGSEEEACGGLQVPQATIPPRIGNQLLSG</sequence>
<feature type="compositionally biased region" description="Low complexity" evidence="1">
    <location>
        <begin position="49"/>
        <end position="79"/>
    </location>
</feature>
<feature type="region of interest" description="Disordered" evidence="1">
    <location>
        <begin position="1"/>
        <end position="160"/>
    </location>
</feature>
<comment type="caution">
    <text evidence="2">The sequence shown here is derived from an EMBL/GenBank/DDBJ whole genome shotgun (WGS) entry which is preliminary data.</text>
</comment>
<accession>A0A448XIT5</accession>
<protein>
    <submittedName>
        <fullName evidence="2">Uncharacterized protein</fullName>
    </submittedName>
</protein>
<feature type="compositionally biased region" description="Polar residues" evidence="1">
    <location>
        <begin position="1"/>
        <end position="13"/>
    </location>
</feature>
<proteinExistence type="predicted"/>
<evidence type="ECO:0000313" key="2">
    <source>
        <dbReference type="EMBL" id="VEL37677.1"/>
    </source>
</evidence>